<sequence>YFRFTITILCLKAKILANIKKIGYSQGTIIDWDLYRIARDSFLHQRVEESKDPKEEEEDPIEIKPMQ</sequence>
<protein>
    <submittedName>
        <fullName evidence="2">Uncharacterized protein</fullName>
    </submittedName>
</protein>
<gene>
    <name evidence="2" type="ORF">J1N35_014861</name>
</gene>
<evidence type="ECO:0000256" key="1">
    <source>
        <dbReference type="SAM" id="MobiDB-lite"/>
    </source>
</evidence>
<dbReference type="EMBL" id="JAIQCV010000005">
    <property type="protein sequence ID" value="KAH1097940.1"/>
    <property type="molecule type" value="Genomic_DNA"/>
</dbReference>
<evidence type="ECO:0000313" key="3">
    <source>
        <dbReference type="Proteomes" id="UP000828251"/>
    </source>
</evidence>
<accession>A0A9D4A9B9</accession>
<dbReference type="Proteomes" id="UP000828251">
    <property type="component" value="Unassembled WGS sequence"/>
</dbReference>
<reference evidence="2 3" key="1">
    <citation type="journal article" date="2021" name="Plant Biotechnol. J.">
        <title>Multi-omics assisted identification of the key and species-specific regulatory components of drought-tolerant mechanisms in Gossypium stocksii.</title>
        <authorList>
            <person name="Yu D."/>
            <person name="Ke L."/>
            <person name="Zhang D."/>
            <person name="Wu Y."/>
            <person name="Sun Y."/>
            <person name="Mei J."/>
            <person name="Sun J."/>
            <person name="Sun Y."/>
        </authorList>
    </citation>
    <scope>NUCLEOTIDE SEQUENCE [LARGE SCALE GENOMIC DNA]</scope>
    <source>
        <strain evidence="3">cv. E1</strain>
        <tissue evidence="2">Leaf</tissue>
    </source>
</reference>
<feature type="region of interest" description="Disordered" evidence="1">
    <location>
        <begin position="48"/>
        <end position="67"/>
    </location>
</feature>
<name>A0A9D4A9B9_9ROSI</name>
<organism evidence="2 3">
    <name type="scientific">Gossypium stocksii</name>
    <dbReference type="NCBI Taxonomy" id="47602"/>
    <lineage>
        <taxon>Eukaryota</taxon>
        <taxon>Viridiplantae</taxon>
        <taxon>Streptophyta</taxon>
        <taxon>Embryophyta</taxon>
        <taxon>Tracheophyta</taxon>
        <taxon>Spermatophyta</taxon>
        <taxon>Magnoliopsida</taxon>
        <taxon>eudicotyledons</taxon>
        <taxon>Gunneridae</taxon>
        <taxon>Pentapetalae</taxon>
        <taxon>rosids</taxon>
        <taxon>malvids</taxon>
        <taxon>Malvales</taxon>
        <taxon>Malvaceae</taxon>
        <taxon>Malvoideae</taxon>
        <taxon>Gossypium</taxon>
    </lineage>
</organism>
<proteinExistence type="predicted"/>
<comment type="caution">
    <text evidence="2">The sequence shown here is derived from an EMBL/GenBank/DDBJ whole genome shotgun (WGS) entry which is preliminary data.</text>
</comment>
<evidence type="ECO:0000313" key="2">
    <source>
        <dbReference type="EMBL" id="KAH1097940.1"/>
    </source>
</evidence>
<keyword evidence="3" id="KW-1185">Reference proteome</keyword>
<feature type="non-terminal residue" evidence="2">
    <location>
        <position position="1"/>
    </location>
</feature>
<dbReference type="AlphaFoldDB" id="A0A9D4A9B9"/>